<feature type="region of interest" description="Disordered" evidence="1">
    <location>
        <begin position="1100"/>
        <end position="1143"/>
    </location>
</feature>
<feature type="compositionally biased region" description="Low complexity" evidence="1">
    <location>
        <begin position="387"/>
        <end position="398"/>
    </location>
</feature>
<accession>A0A1R1XGL9</accession>
<evidence type="ECO:0000256" key="1">
    <source>
        <dbReference type="SAM" id="MobiDB-lite"/>
    </source>
</evidence>
<feature type="compositionally biased region" description="Polar residues" evidence="1">
    <location>
        <begin position="86"/>
        <end position="114"/>
    </location>
</feature>
<feature type="compositionally biased region" description="Polar residues" evidence="1">
    <location>
        <begin position="1115"/>
        <end position="1143"/>
    </location>
</feature>
<dbReference type="STRING" id="133412.A0A1R1XGL9"/>
<feature type="non-terminal residue" evidence="2">
    <location>
        <position position="1489"/>
    </location>
</feature>
<feature type="compositionally biased region" description="Polar residues" evidence="1">
    <location>
        <begin position="544"/>
        <end position="564"/>
    </location>
</feature>
<feature type="compositionally biased region" description="Polar residues" evidence="1">
    <location>
        <begin position="408"/>
        <end position="418"/>
    </location>
</feature>
<feature type="compositionally biased region" description="Low complexity" evidence="1">
    <location>
        <begin position="499"/>
        <end position="520"/>
    </location>
</feature>
<feature type="region of interest" description="Disordered" evidence="1">
    <location>
        <begin position="775"/>
        <end position="1020"/>
    </location>
</feature>
<feature type="region of interest" description="Disordered" evidence="1">
    <location>
        <begin position="657"/>
        <end position="680"/>
    </location>
</feature>
<feature type="compositionally biased region" description="Basic and acidic residues" evidence="1">
    <location>
        <begin position="912"/>
        <end position="927"/>
    </location>
</feature>
<feature type="compositionally biased region" description="Polar residues" evidence="1">
    <location>
        <begin position="324"/>
        <end position="333"/>
    </location>
</feature>
<dbReference type="EMBL" id="LSSN01003340">
    <property type="protein sequence ID" value="OMJ13787.1"/>
    <property type="molecule type" value="Genomic_DNA"/>
</dbReference>
<comment type="caution">
    <text evidence="2">The sequence shown here is derived from an EMBL/GenBank/DDBJ whole genome shotgun (WGS) entry which is preliminary data.</text>
</comment>
<feature type="compositionally biased region" description="Basic and acidic residues" evidence="1">
    <location>
        <begin position="278"/>
        <end position="300"/>
    </location>
</feature>
<sequence length="1489" mass="164941">MGSSRGKTLGARRKSFKNKPPVTDERYGNPISLMQNISKKLSNPDRNMLIKDKDNIELSADTPSKNNVIEKKSKPKKTPSFADANYSKSTKASSSNTDRISLSKNNINLKNTPNGGKPHLIDSKADSTPKKANSDKPDSFNLSKKGPYQKTYLEQDDIIDYQPSPKKSPRNPSYISKYSSLQLTSSKNALSEISKSISLFETANIKSKSLNENINDNPPNLDFENSKANISSKHENILNESHSINSPSKKKSSTDKLNVTNTPQKKKNSQSKPQKANETLKEKGLTQKHDIDNTSPKEDDSLNSPIVQQSLFKTSTLIPKKNISLGQNTGNENNSKDKVSNDQSDLPEKKPKSKNSSFFQIYGPNKKDKDTSVPNSGASKNKSVSDSKLLPLNTLNTNKKNKSKNKLRQNNTISSDQPQEVKDVSEKRKSKRKRTPSVASFALNQDGPFFEADYSDGVLSDQNLFNHGLITQNFSTTIGSSPPKSQVPKKPESKKKSKSMFPSSDINLDSSINIYSSQSSPANKFQNINSPPSSKNLSEEKSPNAINKSTTDSSIQDQNASQKTKGFISTPEKDLNTSPKSLSASQKTPGILSSPSKNKFDSPEVLVFSSKSKGSSSNHKKPLLSSPSKNFLGSINPFEDTARSNLELNLFVEDEQTQKQNELLSKPETESVSISDSDSDSFSYSIVNHLVDLEDRILADSKQSTIPDSNALAQSLDKKIDSNTPRLVKAETSYPIVEIDQDYGMNSQDRKSAVFESYLGTNLAQVPLKSPRKIKFAEEIPQNPTKSETNQLDPIQVDSSLPIPTDPSQNEADQTDNSQNEANQADHSQIEANQTDHSQNEANQTDHSQNEANQTDHSQNEANQTDHSQNETISTTIESKAIVSPSKSNDKTDSSLIKNTITENEAPPLDSRSVKSDILCDERKPEDILNNEPVKAKLYNSSNNADLSSQSKVTSPKSSSKSSPKSKKITDLINESSISSVPSSLPKKHDHTDILLSEDAKIKNNPSPSNPHRTRPYDSYASDSDFGKVIDDCIYEVSDGEIEVKEYHIPAVDNSVNDSNLEKDIIADTVNEEDKREVLMDLDLPNIADDAASITVPTKSTTLKESNRDVEPTDIETTVNQESPKSRSLTPITPQEDSDTANGNELISKNEAVARSSTESLESADILSAELSPAVYGCNIDFLAVCVYMVIEKITELQNELECEYSSSWYKHVSEDSELGSLFQAFNGARRLISKDEFFIDEYTPIIEKDSEDSAEYTTKPELIRKVNLVSLFGLILTPKLFLSSSLGLYSPLANGKYYKNYSQILNFSDNNNESNNDEGGEIFDDWSFLGISIAAQNRIEFLLYDSSEDSINIFIELLTQIAIHRCKNDNGENLGTWVESCFSQGMDILYKFFNHIDSISTLIQGNGFDLSGFSYLNNYETVFTVRQSDVANKSAEDAYVLFSQKAFESLVLNFIESKLIEPFFSKQDIFSNSQLLFSYFQTEPSNSN</sequence>
<feature type="compositionally biased region" description="Polar residues" evidence="1">
    <location>
        <begin position="372"/>
        <end position="386"/>
    </location>
</feature>
<feature type="region of interest" description="Disordered" evidence="1">
    <location>
        <begin position="475"/>
        <end position="630"/>
    </location>
</feature>
<feature type="compositionally biased region" description="Basic and acidic residues" evidence="1">
    <location>
        <begin position="119"/>
        <end position="138"/>
    </location>
</feature>
<feature type="compositionally biased region" description="Polar residues" evidence="1">
    <location>
        <begin position="206"/>
        <end position="218"/>
    </location>
</feature>
<feature type="compositionally biased region" description="Low complexity" evidence="1">
    <location>
        <begin position="671"/>
        <end position="680"/>
    </location>
</feature>
<feature type="compositionally biased region" description="Polar residues" evidence="1">
    <location>
        <begin position="576"/>
        <end position="597"/>
    </location>
</feature>
<feature type="compositionally biased region" description="Basic and acidic residues" evidence="1">
    <location>
        <begin position="334"/>
        <end position="350"/>
    </location>
</feature>
<feature type="compositionally biased region" description="Low complexity" evidence="1">
    <location>
        <begin position="948"/>
        <end position="963"/>
    </location>
</feature>
<protein>
    <submittedName>
        <fullName evidence="2">Uncharacterized protein</fullName>
    </submittedName>
</protein>
<reference evidence="2 3" key="1">
    <citation type="submission" date="2017-01" db="EMBL/GenBank/DDBJ databases">
        <authorList>
            <person name="Mah S.A."/>
            <person name="Swanson W.J."/>
            <person name="Moy G.W."/>
            <person name="Vacquier V.D."/>
        </authorList>
    </citation>
    <scope>NUCLEOTIDE SEQUENCE [LARGE SCALE GENOMIC DNA]</scope>
    <source>
        <strain evidence="2 3">GSMNP</strain>
    </source>
</reference>
<dbReference type="Proteomes" id="UP000187283">
    <property type="component" value="Unassembled WGS sequence"/>
</dbReference>
<feature type="region of interest" description="Disordered" evidence="1">
    <location>
        <begin position="1"/>
        <end position="175"/>
    </location>
</feature>
<feature type="region of interest" description="Disordered" evidence="1">
    <location>
        <begin position="206"/>
        <end position="440"/>
    </location>
</feature>
<evidence type="ECO:0000313" key="2">
    <source>
        <dbReference type="EMBL" id="OMJ13787.1"/>
    </source>
</evidence>
<evidence type="ECO:0000313" key="3">
    <source>
        <dbReference type="Proteomes" id="UP000187283"/>
    </source>
</evidence>
<feature type="compositionally biased region" description="Polar residues" evidence="1">
    <location>
        <begin position="521"/>
        <end position="536"/>
    </location>
</feature>
<gene>
    <name evidence="2" type="ORF">AYI70_g8297</name>
</gene>
<name>A0A1R1XGL9_9FUNG</name>
<keyword evidence="3" id="KW-1185">Reference proteome</keyword>
<feature type="compositionally biased region" description="Polar residues" evidence="1">
    <location>
        <begin position="806"/>
        <end position="878"/>
    </location>
</feature>
<organism evidence="2 3">
    <name type="scientific">Smittium culicis</name>
    <dbReference type="NCBI Taxonomy" id="133412"/>
    <lineage>
        <taxon>Eukaryota</taxon>
        <taxon>Fungi</taxon>
        <taxon>Fungi incertae sedis</taxon>
        <taxon>Zoopagomycota</taxon>
        <taxon>Kickxellomycotina</taxon>
        <taxon>Harpellomycetes</taxon>
        <taxon>Harpellales</taxon>
        <taxon>Legeriomycetaceae</taxon>
        <taxon>Smittium</taxon>
    </lineage>
</organism>
<feature type="compositionally biased region" description="Polar residues" evidence="1">
    <location>
        <begin position="238"/>
        <end position="247"/>
    </location>
</feature>
<feature type="compositionally biased region" description="Polar residues" evidence="1">
    <location>
        <begin position="894"/>
        <end position="903"/>
    </location>
</feature>
<feature type="compositionally biased region" description="Basic and acidic residues" evidence="1">
    <location>
        <begin position="990"/>
        <end position="1002"/>
    </location>
</feature>
<feature type="compositionally biased region" description="Polar residues" evidence="1">
    <location>
        <begin position="32"/>
        <end position="45"/>
    </location>
</feature>
<proteinExistence type="predicted"/>
<feature type="compositionally biased region" description="Polar residues" evidence="1">
    <location>
        <begin position="782"/>
        <end position="799"/>
    </location>
</feature>
<feature type="compositionally biased region" description="Polar residues" evidence="1">
    <location>
        <begin position="302"/>
        <end position="317"/>
    </location>
</feature>